<sequence>MATRSLTRGCVGITSITPTSVVQGFIKTATTARSFHQSTPRPVFEFLVPRLGAPIKSAYVAKQDGISRNYTRCFSHTRVRKVTVTIFNPQQSDDGKEQKIEITQRAADRLQQLRKKENNPNLALRVEVQSGGCHGFQYVMSLCDLPANISRGIFSESPVQEVSSTALNTSSTDPNAMHSSTSTSTSTLTEESTPSLNTSSQDPNAMPTSSPPSKPTTSAAMDLREDDTVFSYISDQSHANVVMDVFSLDALKGSKIDYEVKLIGAEFKIIDNPAATSSCGCGTSFDIKF</sequence>
<dbReference type="PANTHER" id="PTHR43011">
    <property type="entry name" value="IRON-SULFUR CLUSTER ASSEMBLY 2 HOMOLOG, MITOCHONDRIAL"/>
    <property type="match status" value="1"/>
</dbReference>
<feature type="compositionally biased region" description="Low complexity" evidence="2">
    <location>
        <begin position="179"/>
        <end position="200"/>
    </location>
</feature>
<dbReference type="PANTHER" id="PTHR43011:SF1">
    <property type="entry name" value="IRON-SULFUR CLUSTER ASSEMBLY 2 HOMOLOG, MITOCHONDRIAL"/>
    <property type="match status" value="1"/>
</dbReference>
<dbReference type="InterPro" id="IPR035903">
    <property type="entry name" value="HesB-like_dom_sf"/>
</dbReference>
<evidence type="ECO:0008006" key="5">
    <source>
        <dbReference type="Google" id="ProtNLM"/>
    </source>
</evidence>
<name>A0A5N6K9F6_MONLA</name>
<dbReference type="Proteomes" id="UP000326757">
    <property type="component" value="Unassembled WGS sequence"/>
</dbReference>
<reference evidence="3 4" key="1">
    <citation type="submission" date="2019-06" db="EMBL/GenBank/DDBJ databases">
        <title>Genome Sequence of the Brown Rot Fungal Pathogen Monilinia laxa.</title>
        <authorList>
            <person name="De Miccolis Angelini R.M."/>
            <person name="Landi L."/>
            <person name="Abate D."/>
            <person name="Pollastro S."/>
            <person name="Romanazzi G."/>
            <person name="Faretra F."/>
        </authorList>
    </citation>
    <scope>NUCLEOTIDE SEQUENCE [LARGE SCALE GENOMIC DNA]</scope>
    <source>
        <strain evidence="3 4">Mlax316</strain>
    </source>
</reference>
<dbReference type="EMBL" id="VIGI01000005">
    <property type="protein sequence ID" value="KAB8299751.1"/>
    <property type="molecule type" value="Genomic_DNA"/>
</dbReference>
<feature type="region of interest" description="Disordered" evidence="2">
    <location>
        <begin position="164"/>
        <end position="219"/>
    </location>
</feature>
<comment type="caution">
    <text evidence="3">The sequence shown here is derived from an EMBL/GenBank/DDBJ whole genome shotgun (WGS) entry which is preliminary data.</text>
</comment>
<evidence type="ECO:0000256" key="2">
    <source>
        <dbReference type="SAM" id="MobiDB-lite"/>
    </source>
</evidence>
<proteinExistence type="inferred from homology"/>
<dbReference type="GO" id="GO:0005739">
    <property type="term" value="C:mitochondrion"/>
    <property type="evidence" value="ECO:0007669"/>
    <property type="project" value="TreeGrafter"/>
</dbReference>
<dbReference type="OrthoDB" id="1938621at2759"/>
<gene>
    <name evidence="3" type="ORF">EYC80_000004</name>
</gene>
<evidence type="ECO:0000256" key="1">
    <source>
        <dbReference type="ARBA" id="ARBA00006718"/>
    </source>
</evidence>
<keyword evidence="4" id="KW-1185">Reference proteome</keyword>
<evidence type="ECO:0000313" key="3">
    <source>
        <dbReference type="EMBL" id="KAB8299751.1"/>
    </source>
</evidence>
<dbReference type="AlphaFoldDB" id="A0A5N6K9F6"/>
<dbReference type="GO" id="GO:0005506">
    <property type="term" value="F:iron ion binding"/>
    <property type="evidence" value="ECO:0007669"/>
    <property type="project" value="TreeGrafter"/>
</dbReference>
<dbReference type="Gene3D" id="2.60.300.12">
    <property type="entry name" value="HesB-like domain"/>
    <property type="match status" value="2"/>
</dbReference>
<organism evidence="3 4">
    <name type="scientific">Monilinia laxa</name>
    <name type="common">Brown rot fungus</name>
    <name type="synonym">Sclerotinia laxa</name>
    <dbReference type="NCBI Taxonomy" id="61186"/>
    <lineage>
        <taxon>Eukaryota</taxon>
        <taxon>Fungi</taxon>
        <taxon>Dikarya</taxon>
        <taxon>Ascomycota</taxon>
        <taxon>Pezizomycotina</taxon>
        <taxon>Leotiomycetes</taxon>
        <taxon>Helotiales</taxon>
        <taxon>Sclerotiniaceae</taxon>
        <taxon>Monilinia</taxon>
    </lineage>
</organism>
<comment type="similarity">
    <text evidence="1">Belongs to the HesB/IscA family.</text>
</comment>
<evidence type="ECO:0000313" key="4">
    <source>
        <dbReference type="Proteomes" id="UP000326757"/>
    </source>
</evidence>
<dbReference type="SUPFAM" id="SSF89360">
    <property type="entry name" value="HesB-like domain"/>
    <property type="match status" value="1"/>
</dbReference>
<dbReference type="GO" id="GO:0051539">
    <property type="term" value="F:4 iron, 4 sulfur cluster binding"/>
    <property type="evidence" value="ECO:0007669"/>
    <property type="project" value="TreeGrafter"/>
</dbReference>
<feature type="compositionally biased region" description="Polar residues" evidence="2">
    <location>
        <begin position="164"/>
        <end position="178"/>
    </location>
</feature>
<dbReference type="GO" id="GO:0016226">
    <property type="term" value="P:iron-sulfur cluster assembly"/>
    <property type="evidence" value="ECO:0007669"/>
    <property type="project" value="TreeGrafter"/>
</dbReference>
<accession>A0A5N6K9F6</accession>
<protein>
    <recommendedName>
        <fullName evidence="5">FeS cluster biogenesis domain-containing protein</fullName>
    </recommendedName>
</protein>
<dbReference type="GO" id="GO:0051537">
    <property type="term" value="F:2 iron, 2 sulfur cluster binding"/>
    <property type="evidence" value="ECO:0007669"/>
    <property type="project" value="TreeGrafter"/>
</dbReference>